<dbReference type="OrthoDB" id="5867008at2759"/>
<evidence type="ECO:0000313" key="6">
    <source>
        <dbReference type="WBParaSite" id="BXY_1527000.1"/>
    </source>
</evidence>
<dbReference type="PANTHER" id="PTHR33995">
    <property type="entry name" value="PROTEIN CBG18546"/>
    <property type="match status" value="1"/>
</dbReference>
<evidence type="ECO:0000313" key="4">
    <source>
        <dbReference type="Proteomes" id="UP000095284"/>
    </source>
</evidence>
<dbReference type="EMBL" id="CAJFDI010000003">
    <property type="protein sequence ID" value="CAD5222332.1"/>
    <property type="molecule type" value="Genomic_DNA"/>
</dbReference>
<accession>A0A1I7SQG0</accession>
<dbReference type="AlphaFoldDB" id="A0A1I7SQG0"/>
<evidence type="ECO:0000313" key="2">
    <source>
        <dbReference type="EMBL" id="CAD5222332.1"/>
    </source>
</evidence>
<feature type="signal peptide" evidence="1">
    <location>
        <begin position="1"/>
        <end position="20"/>
    </location>
</feature>
<dbReference type="PANTHER" id="PTHR33995:SF4">
    <property type="entry name" value="PROTEIN CBG09882"/>
    <property type="match status" value="1"/>
</dbReference>
<dbReference type="SUPFAM" id="SSF57501">
    <property type="entry name" value="Cystine-knot cytokines"/>
    <property type="match status" value="1"/>
</dbReference>
<dbReference type="eggNOG" id="ENOG502S8KD">
    <property type="taxonomic scope" value="Eukaryota"/>
</dbReference>
<evidence type="ECO:0000313" key="5">
    <source>
        <dbReference type="Proteomes" id="UP000659654"/>
    </source>
</evidence>
<reference evidence="3" key="2">
    <citation type="submission" date="2020-08" db="EMBL/GenBank/DDBJ databases">
        <authorList>
            <person name="Kikuchi T."/>
        </authorList>
    </citation>
    <scope>NUCLEOTIDE SEQUENCE</scope>
    <source>
        <strain evidence="2">Ka4C1</strain>
    </source>
</reference>
<keyword evidence="1" id="KW-0732">Signal</keyword>
<dbReference type="Proteomes" id="UP000582659">
    <property type="component" value="Unassembled WGS sequence"/>
</dbReference>
<proteinExistence type="predicted"/>
<protein>
    <submittedName>
        <fullName evidence="2">(pine wood nematode) hypothetical protein</fullName>
    </submittedName>
</protein>
<gene>
    <name evidence="2" type="ORF">BXYJ_LOCUS7300</name>
</gene>
<reference evidence="6" key="1">
    <citation type="submission" date="2016-11" db="UniProtKB">
        <authorList>
            <consortium name="WormBaseParasite"/>
        </authorList>
    </citation>
    <scope>IDENTIFICATION</scope>
</reference>
<dbReference type="WBParaSite" id="BXY_1527000.1">
    <property type="protein sequence ID" value="BXY_1527000.1"/>
    <property type="gene ID" value="BXY_1527000"/>
</dbReference>
<sequence length="293" mass="32965">MKFLTISFFTLLQFLRPDSTTTPVSSDKCPCVVNPNTNGCLRYDSRFQATSIEEAIDFFEDMTLLFEKKPAEMTVTDDDLSCTSKECKTCRRMMNQRLRQIGFFEDFYGAEGYKNFIEPVEHDSDDFLGTTCSRYRFARNNSDTVDYSKSGSKKKARNVEDLIMSKRFSRQVVDPVNATLIGTRYNLSCTTKGSAPDGSSDSGLLSLCSKCWAWRQLPANYFPQFINELICHDGDTDCLSGYGMCNSGERLLEVLRNDTYKLTTVTLSASSFCECQVKAGSAIQNLVTGEPNK</sequence>
<dbReference type="Proteomes" id="UP000659654">
    <property type="component" value="Unassembled WGS sequence"/>
</dbReference>
<name>A0A1I7SQG0_BURXY</name>
<evidence type="ECO:0000256" key="1">
    <source>
        <dbReference type="SAM" id="SignalP"/>
    </source>
</evidence>
<dbReference type="Proteomes" id="UP000095284">
    <property type="component" value="Unplaced"/>
</dbReference>
<evidence type="ECO:0000313" key="3">
    <source>
        <dbReference type="EMBL" id="CAG9109845.1"/>
    </source>
</evidence>
<dbReference type="InterPro" id="IPR029034">
    <property type="entry name" value="Cystine-knot_cytokine"/>
</dbReference>
<organism evidence="4 6">
    <name type="scientific">Bursaphelenchus xylophilus</name>
    <name type="common">Pinewood nematode worm</name>
    <name type="synonym">Aphelenchoides xylophilus</name>
    <dbReference type="NCBI Taxonomy" id="6326"/>
    <lineage>
        <taxon>Eukaryota</taxon>
        <taxon>Metazoa</taxon>
        <taxon>Ecdysozoa</taxon>
        <taxon>Nematoda</taxon>
        <taxon>Chromadorea</taxon>
        <taxon>Rhabditida</taxon>
        <taxon>Tylenchina</taxon>
        <taxon>Tylenchomorpha</taxon>
        <taxon>Aphelenchoidea</taxon>
        <taxon>Aphelenchoididae</taxon>
        <taxon>Bursaphelenchus</taxon>
    </lineage>
</organism>
<keyword evidence="5" id="KW-1185">Reference proteome</keyword>
<dbReference type="EMBL" id="CAJFCV020000003">
    <property type="protein sequence ID" value="CAG9109845.1"/>
    <property type="molecule type" value="Genomic_DNA"/>
</dbReference>
<feature type="chain" id="PRO_5035360110" evidence="1">
    <location>
        <begin position="21"/>
        <end position="293"/>
    </location>
</feature>